<gene>
    <name evidence="1" type="ORF">PSA21_373</name>
</gene>
<organism evidence="1 2">
    <name type="scientific">Pseudomonas phage Psa21</name>
    <dbReference type="NCBI Taxonomy" id="2530023"/>
    <lineage>
        <taxon>Viruses</taxon>
        <taxon>Duplodnaviria</taxon>
        <taxon>Heunggongvirae</taxon>
        <taxon>Uroviricota</taxon>
        <taxon>Caudoviricetes</taxon>
        <taxon>Chimalliviridae</taxon>
        <taxon>Tepukevirus</taxon>
        <taxon>Tepukevirus Psa21</taxon>
    </lineage>
</organism>
<evidence type="ECO:0000313" key="2">
    <source>
        <dbReference type="Proteomes" id="UP000294134"/>
    </source>
</evidence>
<reference evidence="1 2" key="1">
    <citation type="submission" date="2019-02" db="EMBL/GenBank/DDBJ databases">
        <authorList>
            <person name="Frampton R.A."/>
            <person name="Wojtus J.K."/>
            <person name="Fineran P.C."/>
            <person name="Hendrickson H.L."/>
        </authorList>
    </citation>
    <scope>NUCLEOTIDE SEQUENCE [LARGE SCALE GENOMIC DNA]</scope>
</reference>
<dbReference type="EMBL" id="MK552327">
    <property type="protein sequence ID" value="QBJ02899.1"/>
    <property type="molecule type" value="Genomic_DNA"/>
</dbReference>
<proteinExistence type="predicted"/>
<evidence type="ECO:0000313" key="1">
    <source>
        <dbReference type="EMBL" id="QBJ02899.1"/>
    </source>
</evidence>
<dbReference type="Proteomes" id="UP000294134">
    <property type="component" value="Segment"/>
</dbReference>
<protein>
    <submittedName>
        <fullName evidence="1">Uncharacterized protein</fullName>
    </submittedName>
</protein>
<keyword evidence="2" id="KW-1185">Reference proteome</keyword>
<accession>A0A481W4V1</accession>
<name>A0A481W4V1_9CAUD</name>
<sequence length="120" mass="13506">MFNQSTHYYRLVVQGKDVSITSNAESQDFNAYTRLAADNGRTIEDESITGIACLGNQHPSAVVRDMLRVVKWDKQTLKEYSMFTIGDFLITTDKAIYFAVNGDLVERDLCYGLDQVRGLG</sequence>